<dbReference type="GO" id="GO:0004736">
    <property type="term" value="F:pyruvate carboxylase activity"/>
    <property type="evidence" value="ECO:0007669"/>
    <property type="project" value="TreeGrafter"/>
</dbReference>
<dbReference type="PROSITE" id="PS50991">
    <property type="entry name" value="PYR_CT"/>
    <property type="match status" value="1"/>
</dbReference>
<feature type="domain" description="Pyruvate carboxyltransferase" evidence="1">
    <location>
        <begin position="1"/>
        <end position="163"/>
    </location>
</feature>
<dbReference type="GO" id="GO:0005737">
    <property type="term" value="C:cytoplasm"/>
    <property type="evidence" value="ECO:0007669"/>
    <property type="project" value="TreeGrafter"/>
</dbReference>
<dbReference type="SUPFAM" id="SSF51569">
    <property type="entry name" value="Aldolase"/>
    <property type="match status" value="1"/>
</dbReference>
<dbReference type="InterPro" id="IPR013785">
    <property type="entry name" value="Aldolase_TIM"/>
</dbReference>
<dbReference type="GO" id="GO:0006094">
    <property type="term" value="P:gluconeogenesis"/>
    <property type="evidence" value="ECO:0007669"/>
    <property type="project" value="TreeGrafter"/>
</dbReference>
<reference evidence="2 3" key="1">
    <citation type="submission" date="2013-05" db="EMBL/GenBank/DDBJ databases">
        <title>Draft genome of the parasitic nematode Anyclostoma ceylanicum.</title>
        <authorList>
            <person name="Mitreva M."/>
        </authorList>
    </citation>
    <scope>NUCLEOTIDE SEQUENCE [LARGE SCALE GENOMIC DNA]</scope>
</reference>
<organism evidence="2 3">
    <name type="scientific">Ancylostoma ceylanicum</name>
    <dbReference type="NCBI Taxonomy" id="53326"/>
    <lineage>
        <taxon>Eukaryota</taxon>
        <taxon>Metazoa</taxon>
        <taxon>Ecdysozoa</taxon>
        <taxon>Nematoda</taxon>
        <taxon>Chromadorea</taxon>
        <taxon>Rhabditida</taxon>
        <taxon>Rhabditina</taxon>
        <taxon>Rhabditomorpha</taxon>
        <taxon>Strongyloidea</taxon>
        <taxon>Ancylostomatidae</taxon>
        <taxon>Ancylostomatinae</taxon>
        <taxon>Ancylostoma</taxon>
    </lineage>
</organism>
<dbReference type="PANTHER" id="PTHR43778">
    <property type="entry name" value="PYRUVATE CARBOXYLASE"/>
    <property type="match status" value="1"/>
</dbReference>
<keyword evidence="3" id="KW-1185">Reference proteome</keyword>
<dbReference type="InterPro" id="IPR000891">
    <property type="entry name" value="PYR_CT"/>
</dbReference>
<dbReference type="InterPro" id="IPR003379">
    <property type="entry name" value="Carboxylase_cons_dom"/>
</dbReference>
<name>A0A0D6LF60_9BILA</name>
<dbReference type="Gene3D" id="1.10.472.90">
    <property type="entry name" value="Conserved carboxylase domain"/>
    <property type="match status" value="1"/>
</dbReference>
<dbReference type="Gene3D" id="3.20.20.70">
    <property type="entry name" value="Aldolase class I"/>
    <property type="match status" value="1"/>
</dbReference>
<dbReference type="Gene3D" id="1.10.10.60">
    <property type="entry name" value="Homeodomain-like"/>
    <property type="match status" value="1"/>
</dbReference>
<dbReference type="InterPro" id="IPR055268">
    <property type="entry name" value="PCB-like"/>
</dbReference>
<dbReference type="EMBL" id="KE126292">
    <property type="protein sequence ID" value="EPB66272.1"/>
    <property type="molecule type" value="Genomic_DNA"/>
</dbReference>
<accession>A0A0D6LF60</accession>
<dbReference type="PANTHER" id="PTHR43778:SF2">
    <property type="entry name" value="PYRUVATE CARBOXYLASE, MITOCHONDRIAL"/>
    <property type="match status" value="1"/>
</dbReference>
<evidence type="ECO:0000313" key="2">
    <source>
        <dbReference type="EMBL" id="EPB66272.1"/>
    </source>
</evidence>
<gene>
    <name evidence="2" type="ORF">ANCCEY_14637</name>
</gene>
<dbReference type="Pfam" id="PF02436">
    <property type="entry name" value="PYC_OADA"/>
    <property type="match status" value="1"/>
</dbReference>
<evidence type="ECO:0000259" key="1">
    <source>
        <dbReference type="PROSITE" id="PS50991"/>
    </source>
</evidence>
<dbReference type="Gene3D" id="3.10.600.10">
    <property type="entry name" value="pyruvate carboxylase f1077a mutant domain"/>
    <property type="match status" value="1"/>
</dbReference>
<evidence type="ECO:0000313" key="3">
    <source>
        <dbReference type="Proteomes" id="UP000054495"/>
    </source>
</evidence>
<proteinExistence type="predicted"/>
<dbReference type="AlphaFoldDB" id="A0A0D6LF60"/>
<sequence length="314" mass="35091">MDVFRVFDSLNYLPNLVVGMEAVGKAGGVVEAAISYTGDVSDRSRTQYNLQYYLDFAEQLVKAQAHILCIKDMAGVLKPEAAKILVGALRDKFPDMPIHVHTHDTAGAGVASMIECARVTPSSKIVGDLAQFMVQNNLTRETLVDRADDLSFPKSVVDYMQGNIGQPPYGFPEPLRTKVLRGKPKAKGRAGEDMAPLDLDKLKTDLEEKHGRKLREEDVMSYAMFPSVFDEFERFRQMYGPVDKLPTRIFLTGLDIAEEVDVEIEKGKTLALQLLAEGKLNSKGEREVFFYLNGQMRSLFIQDKEASKVRFSSI</sequence>
<dbReference type="Pfam" id="PF00682">
    <property type="entry name" value="HMGL-like"/>
    <property type="match status" value="1"/>
</dbReference>
<dbReference type="SUPFAM" id="SSF89000">
    <property type="entry name" value="post-HMGL domain-like"/>
    <property type="match status" value="1"/>
</dbReference>
<protein>
    <submittedName>
        <fullName evidence="2">Carboxylase domain protein</fullName>
    </submittedName>
</protein>
<dbReference type="Proteomes" id="UP000054495">
    <property type="component" value="Unassembled WGS sequence"/>
</dbReference>